<evidence type="ECO:0000256" key="6">
    <source>
        <dbReference type="ARBA" id="ARBA00022714"/>
    </source>
</evidence>
<dbReference type="EMBL" id="BLLF01001611">
    <property type="protein sequence ID" value="GFH20299.1"/>
    <property type="molecule type" value="Genomic_DNA"/>
</dbReference>
<evidence type="ECO:0000256" key="12">
    <source>
        <dbReference type="ARBA" id="ARBA00023014"/>
    </source>
</evidence>
<evidence type="ECO:0000259" key="15">
    <source>
        <dbReference type="PROSITE" id="PS51296"/>
    </source>
</evidence>
<accession>A0A699ZL47</accession>
<evidence type="ECO:0000256" key="14">
    <source>
        <dbReference type="SAM" id="Phobius"/>
    </source>
</evidence>
<evidence type="ECO:0000256" key="5">
    <source>
        <dbReference type="ARBA" id="ARBA00022692"/>
    </source>
</evidence>
<gene>
    <name evidence="16" type="ORF">HaLaN_17394</name>
</gene>
<dbReference type="GO" id="GO:0051537">
    <property type="term" value="F:2 iron, 2 sulfur cluster binding"/>
    <property type="evidence" value="ECO:0007669"/>
    <property type="project" value="UniProtKB-KW"/>
</dbReference>
<evidence type="ECO:0000256" key="10">
    <source>
        <dbReference type="ARBA" id="ARBA00023002"/>
    </source>
</evidence>
<sequence>MIVLGKELVVWRDGTNTWRAFQDMCPHRLAPLSEGRVEKDGSLLCAYHAWRFDGSGACKAIPQARDKEQEALAMRAPRACAKAYPTCEVQGLVWVWPDDSPNALLESMAEGPRLIDEMFDESLKDRLAPKAWRSAELPYGHDYFLENVVDPSHVVVSHHNIVGNRYTDPSFIDLQQQKPLNREEGFQFQNLRNKNIDGTPAKNGVTITTDFKPPCLVRISSVDDAGAQTILALYSTPSRPGYTRHVGAQIFVEGRNGKKSKGLGVFSLPLPIWLLHLMGPAFLHQDAVFLHWQEKIAARGKMGSQRAVDKYFTPTSADKMVLALRQWLERFSPAGVPFYGAYANAPLPEVERDPAKLFDTWNAHTKHCKICKKAHDNMEKLQPVAWAIAAVAAMQAAIIGASSAAAKASA</sequence>
<evidence type="ECO:0000256" key="1">
    <source>
        <dbReference type="ARBA" id="ARBA00004229"/>
    </source>
</evidence>
<dbReference type="Gene3D" id="3.90.380.10">
    <property type="entry name" value="Naphthalene 1,2-dioxygenase Alpha Subunit, Chain A, domain 1"/>
    <property type="match status" value="1"/>
</dbReference>
<dbReference type="Pfam" id="PF08417">
    <property type="entry name" value="PaO"/>
    <property type="match status" value="1"/>
</dbReference>
<dbReference type="GO" id="GO:0010277">
    <property type="term" value="F:chlorophyllide a oxygenase activity"/>
    <property type="evidence" value="ECO:0007669"/>
    <property type="project" value="InterPro"/>
</dbReference>
<feature type="transmembrane region" description="Helical" evidence="14">
    <location>
        <begin position="384"/>
        <end position="406"/>
    </location>
</feature>
<proteinExistence type="predicted"/>
<dbReference type="Proteomes" id="UP000485058">
    <property type="component" value="Unassembled WGS sequence"/>
</dbReference>
<keyword evidence="11" id="KW-0408">Iron</keyword>
<keyword evidence="8" id="KW-0809">Transit peptide</keyword>
<evidence type="ECO:0000256" key="4">
    <source>
        <dbReference type="ARBA" id="ARBA00022640"/>
    </source>
</evidence>
<feature type="non-terminal residue" evidence="16">
    <location>
        <position position="410"/>
    </location>
</feature>
<evidence type="ECO:0000256" key="8">
    <source>
        <dbReference type="ARBA" id="ARBA00022946"/>
    </source>
</evidence>
<keyword evidence="10" id="KW-0560">Oxidoreductase</keyword>
<keyword evidence="17" id="KW-1185">Reference proteome</keyword>
<dbReference type="GO" id="GO:0016020">
    <property type="term" value="C:membrane"/>
    <property type="evidence" value="ECO:0007669"/>
    <property type="project" value="UniProtKB-SubCell"/>
</dbReference>
<dbReference type="InterPro" id="IPR013626">
    <property type="entry name" value="PaO"/>
</dbReference>
<dbReference type="InterPro" id="IPR050584">
    <property type="entry name" value="Cholesterol_7-desaturase"/>
</dbReference>
<evidence type="ECO:0000256" key="9">
    <source>
        <dbReference type="ARBA" id="ARBA00022989"/>
    </source>
</evidence>
<keyword evidence="4" id="KW-0934">Plastid</keyword>
<evidence type="ECO:0000313" key="17">
    <source>
        <dbReference type="Proteomes" id="UP000485058"/>
    </source>
</evidence>
<dbReference type="InterPro" id="IPR036922">
    <property type="entry name" value="Rieske_2Fe-2S_sf"/>
</dbReference>
<evidence type="ECO:0000256" key="13">
    <source>
        <dbReference type="ARBA" id="ARBA00023136"/>
    </source>
</evidence>
<dbReference type="GO" id="GO:0046872">
    <property type="term" value="F:metal ion binding"/>
    <property type="evidence" value="ECO:0007669"/>
    <property type="project" value="UniProtKB-KW"/>
</dbReference>
<dbReference type="SUPFAM" id="SSF50022">
    <property type="entry name" value="ISP domain"/>
    <property type="match status" value="1"/>
</dbReference>
<protein>
    <submittedName>
        <fullName evidence="16">(2Fe-2S)-binding protein</fullName>
    </submittedName>
</protein>
<feature type="non-terminal residue" evidence="16">
    <location>
        <position position="1"/>
    </location>
</feature>
<keyword evidence="12" id="KW-0411">Iron-sulfur</keyword>
<dbReference type="Gene3D" id="2.102.10.10">
    <property type="entry name" value="Rieske [2Fe-2S] iron-sulphur domain"/>
    <property type="match status" value="1"/>
</dbReference>
<dbReference type="GO" id="GO:0009507">
    <property type="term" value="C:chloroplast"/>
    <property type="evidence" value="ECO:0007669"/>
    <property type="project" value="UniProtKB-SubCell"/>
</dbReference>
<dbReference type="PANTHER" id="PTHR21266">
    <property type="entry name" value="IRON-SULFUR DOMAIN CONTAINING PROTEIN"/>
    <property type="match status" value="1"/>
</dbReference>
<dbReference type="SUPFAM" id="SSF55961">
    <property type="entry name" value="Bet v1-like"/>
    <property type="match status" value="1"/>
</dbReference>
<keyword evidence="3" id="KW-0150">Chloroplast</keyword>
<keyword evidence="7" id="KW-0479">Metal-binding</keyword>
<keyword evidence="9 14" id="KW-1133">Transmembrane helix</keyword>
<comment type="subcellular location">
    <subcellularLocation>
        <location evidence="2">Membrane</location>
    </subcellularLocation>
    <subcellularLocation>
        <location evidence="1">Plastid</location>
        <location evidence="1">Chloroplast</location>
    </subcellularLocation>
</comment>
<evidence type="ECO:0000256" key="2">
    <source>
        <dbReference type="ARBA" id="ARBA00004370"/>
    </source>
</evidence>
<reference evidence="16 17" key="1">
    <citation type="submission" date="2020-02" db="EMBL/GenBank/DDBJ databases">
        <title>Draft genome sequence of Haematococcus lacustris strain NIES-144.</title>
        <authorList>
            <person name="Morimoto D."/>
            <person name="Nakagawa S."/>
            <person name="Yoshida T."/>
            <person name="Sawayama S."/>
        </authorList>
    </citation>
    <scope>NUCLEOTIDE SEQUENCE [LARGE SCALE GENOMIC DNA]</scope>
    <source>
        <strain evidence="16 17">NIES-144</strain>
    </source>
</reference>
<evidence type="ECO:0000256" key="7">
    <source>
        <dbReference type="ARBA" id="ARBA00022723"/>
    </source>
</evidence>
<dbReference type="Pfam" id="PF00355">
    <property type="entry name" value="Rieske"/>
    <property type="match status" value="1"/>
</dbReference>
<organism evidence="16 17">
    <name type="scientific">Haematococcus lacustris</name>
    <name type="common">Green alga</name>
    <name type="synonym">Haematococcus pluvialis</name>
    <dbReference type="NCBI Taxonomy" id="44745"/>
    <lineage>
        <taxon>Eukaryota</taxon>
        <taxon>Viridiplantae</taxon>
        <taxon>Chlorophyta</taxon>
        <taxon>core chlorophytes</taxon>
        <taxon>Chlorophyceae</taxon>
        <taxon>CS clade</taxon>
        <taxon>Chlamydomonadales</taxon>
        <taxon>Haematococcaceae</taxon>
        <taxon>Haematococcus</taxon>
    </lineage>
</organism>
<dbReference type="PANTHER" id="PTHR21266:SF32">
    <property type="entry name" value="CHOLESTEROL 7-DESATURASE NVD"/>
    <property type="match status" value="1"/>
</dbReference>
<dbReference type="AlphaFoldDB" id="A0A699ZL47"/>
<evidence type="ECO:0000256" key="3">
    <source>
        <dbReference type="ARBA" id="ARBA00022528"/>
    </source>
</evidence>
<feature type="domain" description="Rieske" evidence="15">
    <location>
        <begin position="1"/>
        <end position="95"/>
    </location>
</feature>
<comment type="caution">
    <text evidence="16">The sequence shown here is derived from an EMBL/GenBank/DDBJ whole genome shotgun (WGS) entry which is preliminary data.</text>
</comment>
<name>A0A699ZL47_HAELA</name>
<keyword evidence="13 14" id="KW-0472">Membrane</keyword>
<evidence type="ECO:0000313" key="16">
    <source>
        <dbReference type="EMBL" id="GFH20299.1"/>
    </source>
</evidence>
<dbReference type="InterPro" id="IPR017941">
    <property type="entry name" value="Rieske_2Fe-2S"/>
</dbReference>
<dbReference type="PROSITE" id="PS51296">
    <property type="entry name" value="RIESKE"/>
    <property type="match status" value="1"/>
</dbReference>
<evidence type="ECO:0000256" key="11">
    <source>
        <dbReference type="ARBA" id="ARBA00023004"/>
    </source>
</evidence>
<keyword evidence="6" id="KW-0001">2Fe-2S</keyword>
<keyword evidence="5 14" id="KW-0812">Transmembrane</keyword>